<dbReference type="Pfam" id="PF13483">
    <property type="entry name" value="Lactamase_B_3"/>
    <property type="match status" value="1"/>
</dbReference>
<dbReference type="Gene3D" id="3.60.15.10">
    <property type="entry name" value="Ribonuclease Z/Hydroxyacylglutathione hydrolase-like"/>
    <property type="match status" value="1"/>
</dbReference>
<dbReference type="EMBL" id="PEZP01000030">
    <property type="protein sequence ID" value="PIT98123.1"/>
    <property type="molecule type" value="Genomic_DNA"/>
</dbReference>
<dbReference type="PANTHER" id="PTHR39189">
    <property type="entry name" value="UPF0173 METAL-DEPENDENT HYDROLASE YTKL"/>
    <property type="match status" value="1"/>
</dbReference>
<reference evidence="2" key="1">
    <citation type="submission" date="2017-09" db="EMBL/GenBank/DDBJ databases">
        <title>Depth-based differentiation of microbial function through sediment-hosted aquifers and enrichment of novel symbionts in the deep terrestrial subsurface.</title>
        <authorList>
            <person name="Probst A.J."/>
            <person name="Ladd B."/>
            <person name="Jarett J.K."/>
            <person name="Geller-Mcgrath D.E."/>
            <person name="Sieber C.M.K."/>
            <person name="Emerson J.B."/>
            <person name="Anantharaman K."/>
            <person name="Thomas B.C."/>
            <person name="Malmstrom R."/>
            <person name="Stieglmeier M."/>
            <person name="Klingl A."/>
            <person name="Woyke T."/>
            <person name="Ryan C.M."/>
            <person name="Banfield J.F."/>
        </authorList>
    </citation>
    <scope>NUCLEOTIDE SEQUENCE [LARGE SCALE GENOMIC DNA]</scope>
</reference>
<dbReference type="Proteomes" id="UP000230731">
    <property type="component" value="Unassembled WGS sequence"/>
</dbReference>
<gene>
    <name evidence="1" type="ORF">COT71_02395</name>
</gene>
<evidence type="ECO:0000313" key="1">
    <source>
        <dbReference type="EMBL" id="PIT98123.1"/>
    </source>
</evidence>
<sequence>MIITWHGLFTLKIASKDTTILIDPYAPDQAASPIKSKADIVALTNPNNPELSYTRSVPGDPHIINTPGEYAISDATLYAQPWRNQDGVECSLHRWHIEDTVLVHLGALNRTLTDKELQELEKTNIDILFLPIGGHGTLDTQQALELLNVIEPNMVIPINFASNKSKANRDTVETFAKEMGVNPKETAAKLNITGRKIDRENLTTVILEP</sequence>
<comment type="caution">
    <text evidence="1">The sequence shown here is derived from an EMBL/GenBank/DDBJ whole genome shotgun (WGS) entry which is preliminary data.</text>
</comment>
<proteinExistence type="predicted"/>
<protein>
    <recommendedName>
        <fullName evidence="3">Lactamase</fullName>
    </recommendedName>
</protein>
<name>A0A2M6WZ93_9BACT</name>
<dbReference type="AlphaFoldDB" id="A0A2M6WZ93"/>
<dbReference type="SUPFAM" id="SSF56281">
    <property type="entry name" value="Metallo-hydrolase/oxidoreductase"/>
    <property type="match status" value="1"/>
</dbReference>
<dbReference type="InterPro" id="IPR036866">
    <property type="entry name" value="RibonucZ/Hydroxyglut_hydro"/>
</dbReference>
<dbReference type="PANTHER" id="PTHR39189:SF1">
    <property type="entry name" value="UPF0173 METAL-DEPENDENT HYDROLASE YTKL"/>
    <property type="match status" value="1"/>
</dbReference>
<evidence type="ECO:0000313" key="2">
    <source>
        <dbReference type="Proteomes" id="UP000230731"/>
    </source>
</evidence>
<accession>A0A2M6WZ93</accession>
<evidence type="ECO:0008006" key="3">
    <source>
        <dbReference type="Google" id="ProtNLM"/>
    </source>
</evidence>
<organism evidence="1 2">
    <name type="scientific">Candidatus Andersenbacteria bacterium CG10_big_fil_rev_8_21_14_0_10_54_11</name>
    <dbReference type="NCBI Taxonomy" id="1974485"/>
    <lineage>
        <taxon>Bacteria</taxon>
        <taxon>Candidatus Anderseniibacteriota</taxon>
    </lineage>
</organism>